<proteinExistence type="predicted"/>
<dbReference type="RefSeq" id="WP_061056009.1">
    <property type="nucleotide sequence ID" value="NZ_CABLBX010000005.1"/>
</dbReference>
<dbReference type="Gene3D" id="3.60.10.10">
    <property type="entry name" value="Endonuclease/exonuclease/phosphatase"/>
    <property type="match status" value="1"/>
</dbReference>
<keyword evidence="3" id="KW-0378">Hydrolase</keyword>
<gene>
    <name evidence="2" type="ORF">AL536_07215</name>
    <name evidence="3" type="ORF">NCTC11327_03472</name>
</gene>
<dbReference type="InterPro" id="IPR036691">
    <property type="entry name" value="Endo/exonu/phosph_ase_sf"/>
</dbReference>
<dbReference type="PANTHER" id="PTHR14859:SF15">
    <property type="entry name" value="ENDONUCLEASE_EXONUCLEASE_PHOSPHATASE DOMAIN-CONTAINING PROTEIN"/>
    <property type="match status" value="1"/>
</dbReference>
<sequence>MQVRFATANLLNYLAPPNAFYEFNNIYEATQWQQKQRWLNHKLIELNADVIGFQEIFSADALREQMHDLGYPYFEVIDTPQVSDDYIYSSPVVGIASRYPLSDVVAVDAQQPDFHFHRKPLRATVHHPALGHIDVYVVHFKSQRPMLNEPQSDDLMNAWQQELYGRWQSTMQRGQEAHLLHKAIVQRKQQSRHPVVLMGDFNQVLSSIEFSALRSTHRFRQPDSFAPLMPYHLFDSWELFSHTRDELRKPTHYTGASGQVLDYILLSSDFSREADYPVALVCDFHVEDQHLINPHFETDRYASDHALVAITLQCAKSSGI</sequence>
<dbReference type="EMBL" id="CP014034">
    <property type="protein sequence ID" value="AMF93231.1"/>
    <property type="molecule type" value="Genomic_DNA"/>
</dbReference>
<evidence type="ECO:0000313" key="5">
    <source>
        <dbReference type="Proteomes" id="UP000254626"/>
    </source>
</evidence>
<dbReference type="GO" id="GO:0004519">
    <property type="term" value="F:endonuclease activity"/>
    <property type="evidence" value="ECO:0007669"/>
    <property type="project" value="UniProtKB-KW"/>
</dbReference>
<reference evidence="4" key="1">
    <citation type="submission" date="2015-12" db="EMBL/GenBank/DDBJ databases">
        <title>FDA dAtabase for Regulatory Grade micrObial Sequences (FDA-ARGOS): Supporting development and validation of Infectious Disease Dx tests.</title>
        <authorList>
            <person name="Hoffmann M."/>
            <person name="Allard M."/>
            <person name="Evans P."/>
            <person name="Brown E."/>
            <person name="Tallon L.J."/>
            <person name="Sadzewicz L."/>
            <person name="Sengamalay N."/>
            <person name="Ott S."/>
            <person name="Godinez A."/>
            <person name="Nagaraj S."/>
            <person name="Vyas G."/>
            <person name="Aluvathingal J."/>
            <person name="Nadendla S."/>
            <person name="Geyer C."/>
            <person name="Sichtig H."/>
        </authorList>
    </citation>
    <scope>NUCLEOTIDE SEQUENCE [LARGE SCALE GENOMIC DNA]</scope>
    <source>
        <strain evidence="4">ATCC 33809</strain>
    </source>
</reference>
<dbReference type="KEGG" id="vfl:AL536_07215"/>
<evidence type="ECO:0000313" key="2">
    <source>
        <dbReference type="EMBL" id="AMF93231.1"/>
    </source>
</evidence>
<dbReference type="PANTHER" id="PTHR14859">
    <property type="entry name" value="CALCOFLUOR WHITE HYPERSENSITIVE PROTEIN PRECURSOR"/>
    <property type="match status" value="1"/>
</dbReference>
<dbReference type="GO" id="GO:0006506">
    <property type="term" value="P:GPI anchor biosynthetic process"/>
    <property type="evidence" value="ECO:0007669"/>
    <property type="project" value="TreeGrafter"/>
</dbReference>
<keyword evidence="3" id="KW-0255">Endonuclease</keyword>
<feature type="domain" description="Endonuclease/exonuclease/phosphatase" evidence="1">
    <location>
        <begin position="43"/>
        <end position="305"/>
    </location>
</feature>
<evidence type="ECO:0000313" key="3">
    <source>
        <dbReference type="EMBL" id="SUQ26611.1"/>
    </source>
</evidence>
<dbReference type="GO" id="GO:0016020">
    <property type="term" value="C:membrane"/>
    <property type="evidence" value="ECO:0007669"/>
    <property type="project" value="GOC"/>
</dbReference>
<dbReference type="Proteomes" id="UP000057088">
    <property type="component" value="Chromosome 1"/>
</dbReference>
<reference evidence="3 5" key="3">
    <citation type="submission" date="2018-06" db="EMBL/GenBank/DDBJ databases">
        <authorList>
            <consortium name="Pathogen Informatics"/>
            <person name="Doyle S."/>
        </authorList>
    </citation>
    <scope>NUCLEOTIDE SEQUENCE [LARGE SCALE GENOMIC DNA]</scope>
    <source>
        <strain evidence="3 5">NCTC11327</strain>
    </source>
</reference>
<protein>
    <submittedName>
        <fullName evidence="3">Endonuclease/exonuclease/phosphatase family protein</fullName>
    </submittedName>
</protein>
<dbReference type="EMBL" id="UHIP01000002">
    <property type="protein sequence ID" value="SUQ26611.1"/>
    <property type="molecule type" value="Genomic_DNA"/>
</dbReference>
<evidence type="ECO:0000259" key="1">
    <source>
        <dbReference type="Pfam" id="PF03372"/>
    </source>
</evidence>
<dbReference type="Pfam" id="PF03372">
    <property type="entry name" value="Exo_endo_phos"/>
    <property type="match status" value="1"/>
</dbReference>
<dbReference type="InterPro" id="IPR051916">
    <property type="entry name" value="GPI-anchor_lipid_remodeler"/>
</dbReference>
<name>A0AAX2LWW1_VIBFL</name>
<dbReference type="Proteomes" id="UP000254626">
    <property type="component" value="Unassembled WGS sequence"/>
</dbReference>
<organism evidence="3 5">
    <name type="scientific">Vibrio fluvialis</name>
    <dbReference type="NCBI Taxonomy" id="676"/>
    <lineage>
        <taxon>Bacteria</taxon>
        <taxon>Pseudomonadati</taxon>
        <taxon>Pseudomonadota</taxon>
        <taxon>Gammaproteobacteria</taxon>
        <taxon>Vibrionales</taxon>
        <taxon>Vibrionaceae</taxon>
        <taxon>Vibrio</taxon>
    </lineage>
</organism>
<dbReference type="InterPro" id="IPR005135">
    <property type="entry name" value="Endo/exonuclease/phosphatase"/>
</dbReference>
<dbReference type="SUPFAM" id="SSF56219">
    <property type="entry name" value="DNase I-like"/>
    <property type="match status" value="1"/>
</dbReference>
<keyword evidence="4" id="KW-1185">Reference proteome</keyword>
<dbReference type="AlphaFoldDB" id="A0AAX2LWW1"/>
<accession>A0AAX2LWW1</accession>
<dbReference type="GeneID" id="29384490"/>
<evidence type="ECO:0000313" key="4">
    <source>
        <dbReference type="Proteomes" id="UP000057088"/>
    </source>
</evidence>
<reference evidence="2" key="2">
    <citation type="submission" date="2018-01" db="EMBL/GenBank/DDBJ databases">
        <title>FDA dAtabase for Regulatory Grade micrObial Sequences (FDA-ARGOS): Supporting development and validation of Infectious Disease Dx tests.</title>
        <authorList>
            <person name="Hoffmann M."/>
            <person name="Allard M."/>
            <person name="Evans P."/>
            <person name="Brown E."/>
            <person name="Tallon L."/>
            <person name="Sadzewicz L."/>
            <person name="Sengamalay N."/>
            <person name="Ott S."/>
            <person name="Godinez A."/>
            <person name="Nagaraj S."/>
            <person name="Vyas G."/>
            <person name="Aluvathingal J."/>
            <person name="Nadendla S."/>
            <person name="Geyer C."/>
            <person name="Sichtig H."/>
        </authorList>
    </citation>
    <scope>NUCLEOTIDE SEQUENCE</scope>
    <source>
        <strain evidence="2">ATCC 33809</strain>
    </source>
</reference>
<keyword evidence="3" id="KW-0540">Nuclease</keyword>